<dbReference type="Gene3D" id="2.60.40.10">
    <property type="entry name" value="Immunoglobulins"/>
    <property type="match status" value="1"/>
</dbReference>
<gene>
    <name evidence="7" type="ORF">CDQ84_02715</name>
</gene>
<dbReference type="Pfam" id="PF00703">
    <property type="entry name" value="Glyco_hydro_2"/>
    <property type="match status" value="1"/>
</dbReference>
<protein>
    <submittedName>
        <fullName evidence="7">Beta-galactosidase</fullName>
    </submittedName>
</protein>
<dbReference type="InterPro" id="IPR051913">
    <property type="entry name" value="GH2_Domain-Containing"/>
</dbReference>
<feature type="domain" description="Glycosyl hydrolases family 2 sugar binding" evidence="6">
    <location>
        <begin position="64"/>
        <end position="176"/>
    </location>
</feature>
<dbReference type="SUPFAM" id="SSF49303">
    <property type="entry name" value="beta-Galactosidase/glucuronidase domain"/>
    <property type="match status" value="1"/>
</dbReference>
<proteinExistence type="inferred from homology"/>
<dbReference type="PANTHER" id="PTHR42732:SF3">
    <property type="entry name" value="HYDROLASE"/>
    <property type="match status" value="1"/>
</dbReference>
<keyword evidence="2" id="KW-0378">Hydrolase</keyword>
<evidence type="ECO:0000256" key="1">
    <source>
        <dbReference type="ARBA" id="ARBA00007401"/>
    </source>
</evidence>
<comment type="similarity">
    <text evidence="1">Belongs to the glycosyl hydrolase 2 family.</text>
</comment>
<dbReference type="OrthoDB" id="9762066at2"/>
<dbReference type="PANTHER" id="PTHR42732">
    <property type="entry name" value="BETA-GALACTOSIDASE"/>
    <property type="match status" value="1"/>
</dbReference>
<evidence type="ECO:0000313" key="8">
    <source>
        <dbReference type="Proteomes" id="UP000236151"/>
    </source>
</evidence>
<evidence type="ECO:0000313" key="7">
    <source>
        <dbReference type="EMBL" id="PNU01060.1"/>
    </source>
</evidence>
<keyword evidence="8" id="KW-1185">Reference proteome</keyword>
<evidence type="ECO:0000256" key="3">
    <source>
        <dbReference type="ARBA" id="ARBA00023295"/>
    </source>
</evidence>
<sequence length="580" mass="67570">MNIPRSEYPRPQFFRDSWQCLNGEWDFAFDFGKSGKDRGYFKPETKFDKKILVPFCPESKLSGIECKDFLNSVWYKRTITLTEEQLKNRVLLHFGAVDYYCTVAINGEICGSHKGGYSSFCFEITKYLHVGENTITVNAVDEQRNGKQPRGKQCGGYYSAGCDYTRTTGIWQTVWLEFVPEIYLKSVKIITDYKNNSVSFTAKVDGESSNMSLLTRIFFEGELQAEKEVSLNCGSTPYSMTVDNVRLWEPGNPNLYDVEYILYVDGKMMDKVQSYFGFRTVTLENHAIYINGKPVYQRLVLDQGFYPDGIYTAPSDADLKRDIELSMALGFNGARLHEKMFEERYLYWADRLGYIVWGEHANWGLDITTYESLANFLPEWMETLERDFNHPSIVGWCPFNETWDYNHRRQDDRVLYTVYQVTKAIDSTRPVIDTSGNFHVITDIYDIHDYEQDTEIFTKRYAAVTKDEVYETFPDRQRYGGQPYFVSEYGGMFWAPYEKDGWGYGKAPEDEKEFANRYASLTKALMDNENICAFCYTQLYDVEQEKNGLYTYDRKQKFSPETYELIRSVNQAVAGIEKKK</sequence>
<dbReference type="InterPro" id="IPR017853">
    <property type="entry name" value="GH"/>
</dbReference>
<evidence type="ECO:0000259" key="6">
    <source>
        <dbReference type="Pfam" id="PF02837"/>
    </source>
</evidence>
<dbReference type="SUPFAM" id="SSF49785">
    <property type="entry name" value="Galactose-binding domain-like"/>
    <property type="match status" value="1"/>
</dbReference>
<organism evidence="7 8">
    <name type="scientific">Clostridium thermosuccinogenes</name>
    <dbReference type="NCBI Taxonomy" id="84032"/>
    <lineage>
        <taxon>Bacteria</taxon>
        <taxon>Bacillati</taxon>
        <taxon>Bacillota</taxon>
        <taxon>Clostridia</taxon>
        <taxon>Eubacteriales</taxon>
        <taxon>Clostridiaceae</taxon>
        <taxon>Clostridium</taxon>
    </lineage>
</organism>
<comment type="caution">
    <text evidence="7">The sequence shown here is derived from an EMBL/GenBank/DDBJ whole genome shotgun (WGS) entry which is preliminary data.</text>
</comment>
<dbReference type="AlphaFoldDB" id="A0A2K2FKR6"/>
<dbReference type="Gene3D" id="3.20.20.80">
    <property type="entry name" value="Glycosidases"/>
    <property type="match status" value="1"/>
</dbReference>
<dbReference type="EMBL" id="NIOJ01000004">
    <property type="protein sequence ID" value="PNU01060.1"/>
    <property type="molecule type" value="Genomic_DNA"/>
</dbReference>
<keyword evidence="3" id="KW-0326">Glycosidase</keyword>
<evidence type="ECO:0000259" key="5">
    <source>
        <dbReference type="Pfam" id="PF02836"/>
    </source>
</evidence>
<dbReference type="GO" id="GO:0004553">
    <property type="term" value="F:hydrolase activity, hydrolyzing O-glycosyl compounds"/>
    <property type="evidence" value="ECO:0007669"/>
    <property type="project" value="InterPro"/>
</dbReference>
<dbReference type="InterPro" id="IPR036156">
    <property type="entry name" value="Beta-gal/glucu_dom_sf"/>
</dbReference>
<dbReference type="RefSeq" id="WP_103080188.1">
    <property type="nucleotide sequence ID" value="NZ_CP021850.1"/>
</dbReference>
<dbReference type="InterPro" id="IPR006103">
    <property type="entry name" value="Glyco_hydro_2_cat"/>
</dbReference>
<dbReference type="Pfam" id="PF02837">
    <property type="entry name" value="Glyco_hydro_2_N"/>
    <property type="match status" value="1"/>
</dbReference>
<dbReference type="KEGG" id="cthd:CDO33_05740"/>
<dbReference type="SUPFAM" id="SSF51445">
    <property type="entry name" value="(Trans)glycosidases"/>
    <property type="match status" value="1"/>
</dbReference>
<dbReference type="InterPro" id="IPR013783">
    <property type="entry name" value="Ig-like_fold"/>
</dbReference>
<dbReference type="InterPro" id="IPR006102">
    <property type="entry name" value="Ig-like_GH2"/>
</dbReference>
<evidence type="ECO:0000256" key="2">
    <source>
        <dbReference type="ARBA" id="ARBA00022801"/>
    </source>
</evidence>
<dbReference type="Proteomes" id="UP000236151">
    <property type="component" value="Unassembled WGS sequence"/>
</dbReference>
<dbReference type="InterPro" id="IPR008979">
    <property type="entry name" value="Galactose-bd-like_sf"/>
</dbReference>
<reference evidence="7 8" key="1">
    <citation type="submission" date="2017-06" db="EMBL/GenBank/DDBJ databases">
        <title>Investigating the central metabolism of Clostridium thermosuccinogenes.</title>
        <authorList>
            <person name="Koendjbiharie J.G."/>
            <person name="van Kranenburg R."/>
        </authorList>
    </citation>
    <scope>NUCLEOTIDE SEQUENCE [LARGE SCALE GENOMIC DNA]</scope>
    <source>
        <strain evidence="7 8">DSM 5806</strain>
    </source>
</reference>
<dbReference type="Gene3D" id="2.60.120.260">
    <property type="entry name" value="Galactose-binding domain-like"/>
    <property type="match status" value="1"/>
</dbReference>
<feature type="domain" description="Glycoside hydrolase family 2 immunoglobulin-like beta-sandwich" evidence="4">
    <location>
        <begin position="183"/>
        <end position="279"/>
    </location>
</feature>
<feature type="domain" description="Glycoside hydrolase family 2 catalytic" evidence="5">
    <location>
        <begin position="281"/>
        <end position="491"/>
    </location>
</feature>
<evidence type="ECO:0000259" key="4">
    <source>
        <dbReference type="Pfam" id="PF00703"/>
    </source>
</evidence>
<dbReference type="Pfam" id="PF02836">
    <property type="entry name" value="Glyco_hydro_2_C"/>
    <property type="match status" value="1"/>
</dbReference>
<accession>A0A2K2FKR6</accession>
<dbReference type="InterPro" id="IPR006104">
    <property type="entry name" value="Glyco_hydro_2_N"/>
</dbReference>
<name>A0A2K2FKR6_9CLOT</name>
<dbReference type="GO" id="GO:0005975">
    <property type="term" value="P:carbohydrate metabolic process"/>
    <property type="evidence" value="ECO:0007669"/>
    <property type="project" value="InterPro"/>
</dbReference>